<accession>A0AAV4VQ61</accession>
<dbReference type="AlphaFoldDB" id="A0AAV4VQ61"/>
<keyword evidence="2" id="KW-1185">Reference proteome</keyword>
<sequence>MPSPLLEEGRFELCMSDLQIPRRTRQAHIGPGALSRKIVHSFCGTDATRGTKLKANSCDDLSLIGNHYDLGRWRQTAAPSLRLSSAHSRWE</sequence>
<name>A0AAV4VQ61_CAEEX</name>
<organism evidence="1 2">
    <name type="scientific">Caerostris extrusa</name>
    <name type="common">Bark spider</name>
    <name type="synonym">Caerostris bankana</name>
    <dbReference type="NCBI Taxonomy" id="172846"/>
    <lineage>
        <taxon>Eukaryota</taxon>
        <taxon>Metazoa</taxon>
        <taxon>Ecdysozoa</taxon>
        <taxon>Arthropoda</taxon>
        <taxon>Chelicerata</taxon>
        <taxon>Arachnida</taxon>
        <taxon>Araneae</taxon>
        <taxon>Araneomorphae</taxon>
        <taxon>Entelegynae</taxon>
        <taxon>Araneoidea</taxon>
        <taxon>Araneidae</taxon>
        <taxon>Caerostris</taxon>
    </lineage>
</organism>
<reference evidence="1 2" key="1">
    <citation type="submission" date="2021-06" db="EMBL/GenBank/DDBJ databases">
        <title>Caerostris extrusa draft genome.</title>
        <authorList>
            <person name="Kono N."/>
            <person name="Arakawa K."/>
        </authorList>
    </citation>
    <scope>NUCLEOTIDE SEQUENCE [LARGE SCALE GENOMIC DNA]</scope>
</reference>
<comment type="caution">
    <text evidence="1">The sequence shown here is derived from an EMBL/GenBank/DDBJ whole genome shotgun (WGS) entry which is preliminary data.</text>
</comment>
<evidence type="ECO:0000313" key="2">
    <source>
        <dbReference type="Proteomes" id="UP001054945"/>
    </source>
</evidence>
<evidence type="ECO:0000313" key="1">
    <source>
        <dbReference type="EMBL" id="GIY71535.1"/>
    </source>
</evidence>
<proteinExistence type="predicted"/>
<dbReference type="EMBL" id="BPLR01014823">
    <property type="protein sequence ID" value="GIY71535.1"/>
    <property type="molecule type" value="Genomic_DNA"/>
</dbReference>
<gene>
    <name evidence="1" type="ORF">CEXT_559951</name>
</gene>
<protein>
    <submittedName>
        <fullName evidence="1">Uncharacterized protein</fullName>
    </submittedName>
</protein>
<dbReference type="Proteomes" id="UP001054945">
    <property type="component" value="Unassembled WGS sequence"/>
</dbReference>